<dbReference type="GO" id="GO:0003677">
    <property type="term" value="F:DNA binding"/>
    <property type="evidence" value="ECO:0007669"/>
    <property type="project" value="UniProtKB-KW"/>
</dbReference>
<dbReference type="EMBL" id="CP071793">
    <property type="protein sequence ID" value="QTD52425.1"/>
    <property type="molecule type" value="Genomic_DNA"/>
</dbReference>
<keyword evidence="4" id="KW-0804">Transcription</keyword>
<dbReference type="PROSITE" id="PS00716">
    <property type="entry name" value="SIGMA70_2"/>
    <property type="match status" value="1"/>
</dbReference>
<protein>
    <submittedName>
        <fullName evidence="6">FliA/WhiG family RNA polymerase sigma factor</fullName>
    </submittedName>
</protein>
<dbReference type="InterPro" id="IPR000943">
    <property type="entry name" value="RNA_pol_sigma70"/>
</dbReference>
<evidence type="ECO:0000313" key="6">
    <source>
        <dbReference type="EMBL" id="QTD52425.1"/>
    </source>
</evidence>
<keyword evidence="2" id="KW-0731">Sigma factor</keyword>
<evidence type="ECO:0000256" key="2">
    <source>
        <dbReference type="ARBA" id="ARBA00023082"/>
    </source>
</evidence>
<dbReference type="GO" id="GO:0003899">
    <property type="term" value="F:DNA-directed RNA polymerase activity"/>
    <property type="evidence" value="ECO:0007669"/>
    <property type="project" value="InterPro"/>
</dbReference>
<dbReference type="NCBIfam" id="TIGR02479">
    <property type="entry name" value="FliA_WhiG"/>
    <property type="match status" value="1"/>
</dbReference>
<dbReference type="Pfam" id="PF04542">
    <property type="entry name" value="Sigma70_r2"/>
    <property type="match status" value="1"/>
</dbReference>
<keyword evidence="7" id="KW-1185">Reference proteome</keyword>
<dbReference type="Pfam" id="PF04545">
    <property type="entry name" value="Sigma70_r4"/>
    <property type="match status" value="1"/>
</dbReference>
<dbReference type="GO" id="GO:0006352">
    <property type="term" value="P:DNA-templated transcription initiation"/>
    <property type="evidence" value="ECO:0007669"/>
    <property type="project" value="InterPro"/>
</dbReference>
<dbReference type="NCBIfam" id="TIGR02937">
    <property type="entry name" value="sigma70-ECF"/>
    <property type="match status" value="1"/>
</dbReference>
<dbReference type="RefSeq" id="WP_237382533.1">
    <property type="nucleotide sequence ID" value="NZ_CP071793.1"/>
</dbReference>
<dbReference type="PANTHER" id="PTHR30385">
    <property type="entry name" value="SIGMA FACTOR F FLAGELLAR"/>
    <property type="match status" value="1"/>
</dbReference>
<dbReference type="InterPro" id="IPR013324">
    <property type="entry name" value="RNA_pol_sigma_r3/r4-like"/>
</dbReference>
<dbReference type="Gene3D" id="1.20.140.160">
    <property type="match status" value="1"/>
</dbReference>
<keyword evidence="3" id="KW-0238">DNA-binding</keyword>
<dbReference type="PIRSF" id="PIRSF000770">
    <property type="entry name" value="RNA_pol_sigma-SigE/K"/>
    <property type="match status" value="1"/>
</dbReference>
<dbReference type="SUPFAM" id="SSF88659">
    <property type="entry name" value="Sigma3 and sigma4 domains of RNA polymerase sigma factors"/>
    <property type="match status" value="2"/>
</dbReference>
<accession>A0A8A4U108</accession>
<evidence type="ECO:0000256" key="3">
    <source>
        <dbReference type="ARBA" id="ARBA00023125"/>
    </source>
</evidence>
<evidence type="ECO:0000313" key="7">
    <source>
        <dbReference type="Proteomes" id="UP000663929"/>
    </source>
</evidence>
<proteinExistence type="predicted"/>
<dbReference type="PANTHER" id="PTHR30385:SF7">
    <property type="entry name" value="RNA POLYMERASE SIGMA FACTOR FLIA"/>
    <property type="match status" value="1"/>
</dbReference>
<keyword evidence="1" id="KW-0805">Transcription regulation</keyword>
<dbReference type="SUPFAM" id="SSF88946">
    <property type="entry name" value="Sigma2 domain of RNA polymerase sigma factors"/>
    <property type="match status" value="1"/>
</dbReference>
<dbReference type="KEGG" id="scor:J3U87_08120"/>
<dbReference type="InterPro" id="IPR013325">
    <property type="entry name" value="RNA_pol_sigma_r2"/>
</dbReference>
<name>A0A8A4U108_SULCO</name>
<sequence>MPQASKTAEKTNGSGDRQHVIEDYIPLVKYLAHRISMKLPNHVEIDDLVNSGIIGLIDAIEKFDPGRGIKFKTYAEFRIRGAIFDGLRSLDWVPRSVRKQKKMVEQSYAQLEQQLGRHATDEELCRDLGVGLEEFYKILDNLKGVSLGKFVELNNNDSQGGEGESAIAFIPDRSTDDPYHKFQKHELTEILSEAIRRLPDKERYVVSLYYFDELTMKEIGTVLNITESRVSQLHTKSMIRLREALKSYVERRFQ</sequence>
<dbReference type="PRINTS" id="PR00046">
    <property type="entry name" value="SIGMA70FCT"/>
</dbReference>
<dbReference type="NCBIfam" id="NF005413">
    <property type="entry name" value="PRK06986.1"/>
    <property type="match status" value="1"/>
</dbReference>
<dbReference type="InterPro" id="IPR012845">
    <property type="entry name" value="RNA_pol_sigma_FliA_WhiG"/>
</dbReference>
<feature type="domain" description="RNA polymerase sigma-70" evidence="5">
    <location>
        <begin position="215"/>
        <end position="241"/>
    </location>
</feature>
<evidence type="ECO:0000256" key="4">
    <source>
        <dbReference type="ARBA" id="ARBA00023163"/>
    </source>
</evidence>
<dbReference type="AlphaFoldDB" id="A0A8A4U108"/>
<dbReference type="Gene3D" id="1.10.1740.10">
    <property type="match status" value="1"/>
</dbReference>
<evidence type="ECO:0000259" key="5">
    <source>
        <dbReference type="PROSITE" id="PS00716"/>
    </source>
</evidence>
<reference evidence="6" key="1">
    <citation type="submission" date="2021-03" db="EMBL/GenBank/DDBJ databases">
        <title>Acanthopleuribacteraceae sp. M133.</title>
        <authorList>
            <person name="Wang G."/>
        </authorList>
    </citation>
    <scope>NUCLEOTIDE SEQUENCE</scope>
    <source>
        <strain evidence="6">M133</strain>
    </source>
</reference>
<dbReference type="InterPro" id="IPR007630">
    <property type="entry name" value="RNA_pol_sigma70_r4"/>
</dbReference>
<dbReference type="CDD" id="cd06171">
    <property type="entry name" value="Sigma70_r4"/>
    <property type="match status" value="1"/>
</dbReference>
<organism evidence="6 7">
    <name type="scientific">Sulfidibacter corallicola</name>
    <dbReference type="NCBI Taxonomy" id="2818388"/>
    <lineage>
        <taxon>Bacteria</taxon>
        <taxon>Pseudomonadati</taxon>
        <taxon>Acidobacteriota</taxon>
        <taxon>Holophagae</taxon>
        <taxon>Acanthopleuribacterales</taxon>
        <taxon>Acanthopleuribacteraceae</taxon>
        <taxon>Sulfidibacter</taxon>
    </lineage>
</organism>
<dbReference type="InterPro" id="IPR014284">
    <property type="entry name" value="RNA_pol_sigma-70_dom"/>
</dbReference>
<evidence type="ECO:0000256" key="1">
    <source>
        <dbReference type="ARBA" id="ARBA00023015"/>
    </source>
</evidence>
<gene>
    <name evidence="6" type="ORF">J3U87_08120</name>
</gene>
<dbReference type="Proteomes" id="UP000663929">
    <property type="component" value="Chromosome"/>
</dbReference>
<dbReference type="InterPro" id="IPR007627">
    <property type="entry name" value="RNA_pol_sigma70_r2"/>
</dbReference>
<dbReference type="GO" id="GO:0016987">
    <property type="term" value="F:sigma factor activity"/>
    <property type="evidence" value="ECO:0007669"/>
    <property type="project" value="UniProtKB-KW"/>
</dbReference>